<dbReference type="PANTHER" id="PTHR12992">
    <property type="entry name" value="NUDIX HYDROLASE"/>
    <property type="match status" value="1"/>
</dbReference>
<dbReference type="GO" id="GO:0010945">
    <property type="term" value="F:coenzyme A diphosphatase activity"/>
    <property type="evidence" value="ECO:0007669"/>
    <property type="project" value="InterPro"/>
</dbReference>
<evidence type="ECO:0000256" key="6">
    <source>
        <dbReference type="ARBA" id="ARBA00023211"/>
    </source>
</evidence>
<evidence type="ECO:0000256" key="3">
    <source>
        <dbReference type="ARBA" id="ARBA00022723"/>
    </source>
</evidence>
<feature type="domain" description="Nudix hydrolase" evidence="8">
    <location>
        <begin position="64"/>
        <end position="204"/>
    </location>
</feature>
<dbReference type="InterPro" id="IPR000086">
    <property type="entry name" value="NUDIX_hydrolase_dom"/>
</dbReference>
<dbReference type="Pfam" id="PF00293">
    <property type="entry name" value="NUDIX"/>
    <property type="match status" value="1"/>
</dbReference>
<gene>
    <name evidence="9" type="ORF">D5H78_01250</name>
</gene>
<evidence type="ECO:0000313" key="9">
    <source>
        <dbReference type="EMBL" id="RJK97672.1"/>
    </source>
</evidence>
<evidence type="ECO:0000256" key="2">
    <source>
        <dbReference type="ARBA" id="ARBA00001946"/>
    </source>
</evidence>
<dbReference type="AlphaFoldDB" id="A0A3A3Z2R2"/>
<evidence type="ECO:0000256" key="7">
    <source>
        <dbReference type="SAM" id="MobiDB-lite"/>
    </source>
</evidence>
<dbReference type="PANTHER" id="PTHR12992:SF11">
    <property type="entry name" value="MITOCHONDRIAL COENZYME A DIPHOSPHATASE NUDT8"/>
    <property type="match status" value="1"/>
</dbReference>
<dbReference type="OrthoDB" id="9802805at2"/>
<evidence type="ECO:0000256" key="1">
    <source>
        <dbReference type="ARBA" id="ARBA00001936"/>
    </source>
</evidence>
<evidence type="ECO:0000256" key="5">
    <source>
        <dbReference type="ARBA" id="ARBA00022842"/>
    </source>
</evidence>
<keyword evidence="3" id="KW-0479">Metal-binding</keyword>
<organism evidence="9 10">
    <name type="scientific">Vallicoccus soli</name>
    <dbReference type="NCBI Taxonomy" id="2339232"/>
    <lineage>
        <taxon>Bacteria</taxon>
        <taxon>Bacillati</taxon>
        <taxon>Actinomycetota</taxon>
        <taxon>Actinomycetes</taxon>
        <taxon>Motilibacterales</taxon>
        <taxon>Vallicoccaceae</taxon>
        <taxon>Vallicoccus</taxon>
    </lineage>
</organism>
<dbReference type="EMBL" id="QZEZ01000001">
    <property type="protein sequence ID" value="RJK97672.1"/>
    <property type="molecule type" value="Genomic_DNA"/>
</dbReference>
<comment type="caution">
    <text evidence="9">The sequence shown here is derived from an EMBL/GenBank/DDBJ whole genome shotgun (WGS) entry which is preliminary data.</text>
</comment>
<dbReference type="InterPro" id="IPR015797">
    <property type="entry name" value="NUDIX_hydrolase-like_dom_sf"/>
</dbReference>
<dbReference type="GO" id="GO:0046872">
    <property type="term" value="F:metal ion binding"/>
    <property type="evidence" value="ECO:0007669"/>
    <property type="project" value="UniProtKB-KW"/>
</dbReference>
<dbReference type="CDD" id="cd03426">
    <property type="entry name" value="NUDIX_CoAse_Nudt7"/>
    <property type="match status" value="1"/>
</dbReference>
<protein>
    <submittedName>
        <fullName evidence="9">CoA pyrophosphatase</fullName>
    </submittedName>
</protein>
<dbReference type="Proteomes" id="UP000265614">
    <property type="component" value="Unassembled WGS sequence"/>
</dbReference>
<accession>A0A3A3Z2R2</accession>
<dbReference type="SUPFAM" id="SSF55811">
    <property type="entry name" value="Nudix"/>
    <property type="match status" value="1"/>
</dbReference>
<name>A0A3A3Z2R2_9ACTN</name>
<feature type="region of interest" description="Disordered" evidence="7">
    <location>
        <begin position="1"/>
        <end position="34"/>
    </location>
</feature>
<sequence length="249" mass="26387">MPLVRRGRDRPRAGAQAPQVRARRHVSAPPAAAPGVPAWLAPVAALPGRLGPYDLSRLRPPRGDERPGAVLVLFGEGDEGPDLLLIERAATLRSHSGQPAFPGGAQDPGDDGPAGAALREAQEETGLDPAGVQVLGLLPALWVPVSGFAVVPVLAWWREPSPVRVVDPAECAAVHRVPIAELLDPAHRVRTRHPSGHVGPAFAVRGMLVWGFTAGILDRVLHHAGWERPWDESRVVPAPADPPRDVPPA</sequence>
<evidence type="ECO:0000313" key="10">
    <source>
        <dbReference type="Proteomes" id="UP000265614"/>
    </source>
</evidence>
<dbReference type="PROSITE" id="PS51462">
    <property type="entry name" value="NUDIX"/>
    <property type="match status" value="1"/>
</dbReference>
<evidence type="ECO:0000259" key="8">
    <source>
        <dbReference type="PROSITE" id="PS51462"/>
    </source>
</evidence>
<feature type="compositionally biased region" description="Low complexity" evidence="7">
    <location>
        <begin position="97"/>
        <end position="116"/>
    </location>
</feature>
<reference evidence="9 10" key="1">
    <citation type="submission" date="2018-09" db="EMBL/GenBank/DDBJ databases">
        <title>YIM 75000 draft genome.</title>
        <authorList>
            <person name="Tang S."/>
            <person name="Feng Y."/>
        </authorList>
    </citation>
    <scope>NUCLEOTIDE SEQUENCE [LARGE SCALE GENOMIC DNA]</scope>
    <source>
        <strain evidence="9 10">YIM 75000</strain>
    </source>
</reference>
<keyword evidence="4" id="KW-0378">Hydrolase</keyword>
<proteinExistence type="predicted"/>
<keyword evidence="5" id="KW-0460">Magnesium</keyword>
<feature type="region of interest" description="Disordered" evidence="7">
    <location>
        <begin position="95"/>
        <end position="116"/>
    </location>
</feature>
<keyword evidence="10" id="KW-1185">Reference proteome</keyword>
<evidence type="ECO:0000256" key="4">
    <source>
        <dbReference type="ARBA" id="ARBA00022801"/>
    </source>
</evidence>
<keyword evidence="6" id="KW-0464">Manganese</keyword>
<dbReference type="InterPro" id="IPR045121">
    <property type="entry name" value="CoAse"/>
</dbReference>
<comment type="cofactor">
    <cofactor evidence="1">
        <name>Mn(2+)</name>
        <dbReference type="ChEBI" id="CHEBI:29035"/>
    </cofactor>
</comment>
<comment type="cofactor">
    <cofactor evidence="2">
        <name>Mg(2+)</name>
        <dbReference type="ChEBI" id="CHEBI:18420"/>
    </cofactor>
</comment>
<dbReference type="Gene3D" id="3.90.79.10">
    <property type="entry name" value="Nucleoside Triphosphate Pyrophosphohydrolase"/>
    <property type="match status" value="1"/>
</dbReference>